<keyword evidence="2 5" id="KW-0812">Transmembrane</keyword>
<name>A0A1F7STM8_9BACT</name>
<keyword evidence="4 5" id="KW-0472">Membrane</keyword>
<feature type="transmembrane region" description="Helical" evidence="5">
    <location>
        <begin position="196"/>
        <end position="216"/>
    </location>
</feature>
<reference evidence="6 7" key="1">
    <citation type="journal article" date="2016" name="Nat. Commun.">
        <title>Thousands of microbial genomes shed light on interconnected biogeochemical processes in an aquifer system.</title>
        <authorList>
            <person name="Anantharaman K."/>
            <person name="Brown C.T."/>
            <person name="Hug L.A."/>
            <person name="Sharon I."/>
            <person name="Castelle C.J."/>
            <person name="Probst A.J."/>
            <person name="Thomas B.C."/>
            <person name="Singh A."/>
            <person name="Wilkins M.J."/>
            <person name="Karaoz U."/>
            <person name="Brodie E.L."/>
            <person name="Williams K.H."/>
            <person name="Hubbard S.S."/>
            <person name="Banfield J.F."/>
        </authorList>
    </citation>
    <scope>NUCLEOTIDE SEQUENCE [LARGE SCALE GENOMIC DNA]</scope>
</reference>
<dbReference type="Pfam" id="PF02535">
    <property type="entry name" value="Zip"/>
    <property type="match status" value="2"/>
</dbReference>
<dbReference type="EMBL" id="MGDL01000039">
    <property type="protein sequence ID" value="OGL56554.1"/>
    <property type="molecule type" value="Genomic_DNA"/>
</dbReference>
<evidence type="ECO:0000256" key="1">
    <source>
        <dbReference type="ARBA" id="ARBA00004141"/>
    </source>
</evidence>
<dbReference type="AlphaFoldDB" id="A0A1F7STM8"/>
<feature type="transmembrane region" description="Helical" evidence="5">
    <location>
        <begin position="170"/>
        <end position="190"/>
    </location>
</feature>
<feature type="transmembrane region" description="Helical" evidence="5">
    <location>
        <begin position="228"/>
        <end position="248"/>
    </location>
</feature>
<evidence type="ECO:0000256" key="4">
    <source>
        <dbReference type="ARBA" id="ARBA00023136"/>
    </source>
</evidence>
<protein>
    <recommendedName>
        <fullName evidence="8">ZIP family metal transporter</fullName>
    </recommendedName>
</protein>
<gene>
    <name evidence="6" type="ORF">A2367_00655</name>
</gene>
<comment type="subcellular location">
    <subcellularLocation>
        <location evidence="1">Membrane</location>
        <topology evidence="1">Multi-pass membrane protein</topology>
    </subcellularLocation>
</comment>
<feature type="transmembrane region" description="Helical" evidence="5">
    <location>
        <begin position="6"/>
        <end position="26"/>
    </location>
</feature>
<evidence type="ECO:0000256" key="3">
    <source>
        <dbReference type="ARBA" id="ARBA00022989"/>
    </source>
</evidence>
<dbReference type="PANTHER" id="PTHR16950:SF16">
    <property type="entry name" value="ZINC TRANSPORTER ZIP13"/>
    <property type="match status" value="1"/>
</dbReference>
<keyword evidence="3 5" id="KW-1133">Transmembrane helix</keyword>
<evidence type="ECO:0000256" key="5">
    <source>
        <dbReference type="SAM" id="Phobius"/>
    </source>
</evidence>
<accession>A0A1F7STM8</accession>
<proteinExistence type="predicted"/>
<feature type="transmembrane region" description="Helical" evidence="5">
    <location>
        <begin position="63"/>
        <end position="83"/>
    </location>
</feature>
<dbReference type="Proteomes" id="UP000179812">
    <property type="component" value="Unassembled WGS sequence"/>
</dbReference>
<organism evidence="6 7">
    <name type="scientific">Candidatus Shapirobacteria bacterium RIFOXYB1_FULL_38_38</name>
    <dbReference type="NCBI Taxonomy" id="1802151"/>
    <lineage>
        <taxon>Bacteria</taxon>
        <taxon>Candidatus Shapironibacteriota</taxon>
    </lineage>
</organism>
<evidence type="ECO:0000256" key="2">
    <source>
        <dbReference type="ARBA" id="ARBA00022692"/>
    </source>
</evidence>
<evidence type="ECO:0000313" key="7">
    <source>
        <dbReference type="Proteomes" id="UP000179812"/>
    </source>
</evidence>
<dbReference type="GO" id="GO:0016020">
    <property type="term" value="C:membrane"/>
    <property type="evidence" value="ECO:0007669"/>
    <property type="project" value="UniProtKB-SubCell"/>
</dbReference>
<dbReference type="GO" id="GO:0006882">
    <property type="term" value="P:intracellular zinc ion homeostasis"/>
    <property type="evidence" value="ECO:0007669"/>
    <property type="project" value="TreeGrafter"/>
</dbReference>
<dbReference type="GO" id="GO:0005385">
    <property type="term" value="F:zinc ion transmembrane transporter activity"/>
    <property type="evidence" value="ECO:0007669"/>
    <property type="project" value="TreeGrafter"/>
</dbReference>
<evidence type="ECO:0008006" key="8">
    <source>
        <dbReference type="Google" id="ProtNLM"/>
    </source>
</evidence>
<sequence>MSNLTYSFFAILITSFISFIGASVLFIKPNNLDRISYLLVSFAVGSLLGDAFIHLLPESYSQISSHLQVSLLVLIGMLIFFSLEKFFRWHHCHDPDCADSKSNHFIPLNLFGDFIHNFIDGMLITASFSVSLNLGIATSLAVIFHEIPQEIGDFGVLIHGGIKPLKALKLNFISALASFLGMLLVILIGVQTNLSVLLLPLTAGGFIYLAASDLIPELHQHGTKPSTAINQIIFMSLGVLIMVAFTFFE</sequence>
<feature type="transmembrane region" description="Helical" evidence="5">
    <location>
        <begin position="38"/>
        <end position="57"/>
    </location>
</feature>
<dbReference type="InterPro" id="IPR003689">
    <property type="entry name" value="ZIP"/>
</dbReference>
<comment type="caution">
    <text evidence="6">The sequence shown here is derived from an EMBL/GenBank/DDBJ whole genome shotgun (WGS) entry which is preliminary data.</text>
</comment>
<dbReference type="PANTHER" id="PTHR16950">
    <property type="entry name" value="ZINC TRANSPORTER SLC39A7 HISTIDINE-RICH MEMBRANE PROTEIN KE4"/>
    <property type="match status" value="1"/>
</dbReference>
<evidence type="ECO:0000313" key="6">
    <source>
        <dbReference type="EMBL" id="OGL56554.1"/>
    </source>
</evidence>